<reference evidence="1 2" key="1">
    <citation type="submission" date="2019-08" db="EMBL/GenBank/DDBJ databases">
        <authorList>
            <person name="Dhanesh K."/>
            <person name="Kumar G."/>
            <person name="Sasikala C."/>
            <person name="Venkata Ramana C."/>
        </authorList>
    </citation>
    <scope>NUCLEOTIDE SEQUENCE [LARGE SCALE GENOMIC DNA]</scope>
    <source>
        <strain evidence="1 2">JC645</strain>
    </source>
</reference>
<accession>A0A5M6CX88</accession>
<name>A0A5M6CX88_9BACT</name>
<comment type="caution">
    <text evidence="1">The sequence shown here is derived from an EMBL/GenBank/DDBJ whole genome shotgun (WGS) entry which is preliminary data.</text>
</comment>
<sequence>MMTTTEDRFEHELELRRRLMRHLIANWNGELVQTVTDGFRDLLLDAHDELLSELLKPLFEWSGYWPQRMAAEVLGLDVDEEYELGELLANFESSSLNDIQEMKE</sequence>
<gene>
    <name evidence="1" type="ORF">FYK55_27330</name>
</gene>
<dbReference type="AlphaFoldDB" id="A0A5M6CX88"/>
<keyword evidence="2" id="KW-1185">Reference proteome</keyword>
<protein>
    <submittedName>
        <fullName evidence="1">Uncharacterized protein</fullName>
    </submittedName>
</protein>
<dbReference type="EMBL" id="VWOX01000029">
    <property type="protein sequence ID" value="KAA5538602.1"/>
    <property type="molecule type" value="Genomic_DNA"/>
</dbReference>
<evidence type="ECO:0000313" key="1">
    <source>
        <dbReference type="EMBL" id="KAA5538602.1"/>
    </source>
</evidence>
<organism evidence="1 2">
    <name type="scientific">Roseiconus nitratireducens</name>
    <dbReference type="NCBI Taxonomy" id="2605748"/>
    <lineage>
        <taxon>Bacteria</taxon>
        <taxon>Pseudomonadati</taxon>
        <taxon>Planctomycetota</taxon>
        <taxon>Planctomycetia</taxon>
        <taxon>Pirellulales</taxon>
        <taxon>Pirellulaceae</taxon>
        <taxon>Roseiconus</taxon>
    </lineage>
</organism>
<dbReference type="Proteomes" id="UP000324479">
    <property type="component" value="Unassembled WGS sequence"/>
</dbReference>
<proteinExistence type="predicted"/>
<evidence type="ECO:0000313" key="2">
    <source>
        <dbReference type="Proteomes" id="UP000324479"/>
    </source>
</evidence>
<dbReference type="RefSeq" id="WP_161604789.1">
    <property type="nucleotide sequence ID" value="NZ_VWOX01000029.1"/>
</dbReference>